<sequence>MNLKEIFLRQKALDEKILQKSNSLRSEKLDSNYRFKLASIALLVELAEFANEIESFKYWKANKKDNSAKIREEFADALHFLVSFANEYKICYNISIKIISDDINIQLIEILKSVVDFFNDLNKEKLTKAFELILGIYQMLGYTEADLLSDYIKVNEKNLKRLENNY</sequence>
<organism evidence="1 2">
    <name type="scientific">Mycoplasmopsis synoviae</name>
    <name type="common">Mycoplasma synoviae</name>
    <dbReference type="NCBI Taxonomy" id="2109"/>
    <lineage>
        <taxon>Bacteria</taxon>
        <taxon>Bacillati</taxon>
        <taxon>Mycoplasmatota</taxon>
        <taxon>Mycoplasmoidales</taxon>
        <taxon>Metamycoplasmataceae</taxon>
        <taxon>Mycoplasmopsis</taxon>
    </lineage>
</organism>
<accession>A0AAX3F1Q0</accession>
<dbReference type="CDD" id="cd11527">
    <property type="entry name" value="NTP-PPase_dUTPase"/>
    <property type="match status" value="1"/>
</dbReference>
<evidence type="ECO:0000313" key="1">
    <source>
        <dbReference type="EMBL" id="UZW64205.1"/>
    </source>
</evidence>
<dbReference type="Proteomes" id="UP001164481">
    <property type="component" value="Chromosome"/>
</dbReference>
<dbReference type="InterPro" id="IPR014871">
    <property type="entry name" value="dUTPase/dCTP_pyrophosphatase"/>
</dbReference>
<reference evidence="1" key="2">
    <citation type="submission" date="2022-11" db="EMBL/GenBank/DDBJ databases">
        <title>complete genomes of mycoplasma synoviae ZX313 strain and SD2 strain.</title>
        <authorList>
            <person name="Zhong Q."/>
        </authorList>
    </citation>
    <scope>NUCLEOTIDE SEQUENCE</scope>
    <source>
        <strain evidence="1">SD2</strain>
    </source>
</reference>
<reference evidence="1" key="1">
    <citation type="submission" date="2022-10" db="EMBL/GenBank/DDBJ databases">
        <authorList>
            <person name="Wei X."/>
        </authorList>
    </citation>
    <scope>NUCLEOTIDE SEQUENCE</scope>
    <source>
        <strain evidence="1">SD2</strain>
    </source>
</reference>
<protein>
    <submittedName>
        <fullName evidence="1">dUTP diphosphatase</fullName>
    </submittedName>
</protein>
<dbReference type="Gene3D" id="1.10.4010.10">
    <property type="entry name" value="Type II deoxyuridine triphosphatase"/>
    <property type="match status" value="1"/>
</dbReference>
<dbReference type="PIRSF" id="PIRSF030140">
    <property type="entry name" value="UCP030140"/>
    <property type="match status" value="1"/>
</dbReference>
<gene>
    <name evidence="1" type="ORF">OIE46_02345</name>
</gene>
<dbReference type="AlphaFoldDB" id="A0AAX3F1Q0"/>
<name>A0AAX3F1Q0_MYCSY</name>
<dbReference type="RefSeq" id="WP_154221337.1">
    <property type="nucleotide sequence ID" value="NZ_CP034544.1"/>
</dbReference>
<dbReference type="EMBL" id="CP107525">
    <property type="protein sequence ID" value="UZW64205.1"/>
    <property type="molecule type" value="Genomic_DNA"/>
</dbReference>
<evidence type="ECO:0000313" key="2">
    <source>
        <dbReference type="Proteomes" id="UP001164481"/>
    </source>
</evidence>
<dbReference type="Pfam" id="PF08761">
    <property type="entry name" value="dUTPase_2"/>
    <property type="match status" value="1"/>
</dbReference>
<proteinExistence type="predicted"/>
<dbReference type="InterPro" id="IPR016947">
    <property type="entry name" value="UCP030140"/>
</dbReference>
<dbReference type="SUPFAM" id="SSF101386">
    <property type="entry name" value="all-alpha NTP pyrophosphatases"/>
    <property type="match status" value="1"/>
</dbReference>